<accession>A0A8X7W377</accession>
<dbReference type="EMBL" id="JAAMPC010000003">
    <property type="protein sequence ID" value="KAG2322241.1"/>
    <property type="molecule type" value="Genomic_DNA"/>
</dbReference>
<feature type="region of interest" description="Disordered" evidence="1">
    <location>
        <begin position="1"/>
        <end position="73"/>
    </location>
</feature>
<evidence type="ECO:0000256" key="1">
    <source>
        <dbReference type="SAM" id="MobiDB-lite"/>
    </source>
</evidence>
<feature type="compositionally biased region" description="Basic and acidic residues" evidence="1">
    <location>
        <begin position="14"/>
        <end position="24"/>
    </location>
</feature>
<dbReference type="AlphaFoldDB" id="A0A8X7W377"/>
<keyword evidence="3" id="KW-1185">Reference proteome</keyword>
<organism evidence="2 3">
    <name type="scientific">Brassica carinata</name>
    <name type="common">Ethiopian mustard</name>
    <name type="synonym">Abyssinian cabbage</name>
    <dbReference type="NCBI Taxonomy" id="52824"/>
    <lineage>
        <taxon>Eukaryota</taxon>
        <taxon>Viridiplantae</taxon>
        <taxon>Streptophyta</taxon>
        <taxon>Embryophyta</taxon>
        <taxon>Tracheophyta</taxon>
        <taxon>Spermatophyta</taxon>
        <taxon>Magnoliopsida</taxon>
        <taxon>eudicotyledons</taxon>
        <taxon>Gunneridae</taxon>
        <taxon>Pentapetalae</taxon>
        <taxon>rosids</taxon>
        <taxon>malvids</taxon>
        <taxon>Brassicales</taxon>
        <taxon>Brassicaceae</taxon>
        <taxon>Brassiceae</taxon>
        <taxon>Brassica</taxon>
    </lineage>
</organism>
<reference evidence="2 3" key="1">
    <citation type="submission" date="2020-02" db="EMBL/GenBank/DDBJ databases">
        <authorList>
            <person name="Ma Q."/>
            <person name="Huang Y."/>
            <person name="Song X."/>
            <person name="Pei D."/>
        </authorList>
    </citation>
    <scope>NUCLEOTIDE SEQUENCE [LARGE SCALE GENOMIC DNA]</scope>
    <source>
        <strain evidence="2">Sxm20200214</strain>
        <tissue evidence="2">Leaf</tissue>
    </source>
</reference>
<protein>
    <submittedName>
        <fullName evidence="2">Uncharacterized protein</fullName>
    </submittedName>
</protein>
<comment type="caution">
    <text evidence="2">The sequence shown here is derived from an EMBL/GenBank/DDBJ whole genome shotgun (WGS) entry which is preliminary data.</text>
</comment>
<name>A0A8X7W377_BRACI</name>
<evidence type="ECO:0000313" key="2">
    <source>
        <dbReference type="EMBL" id="KAG2322241.1"/>
    </source>
</evidence>
<gene>
    <name evidence="2" type="ORF">Bca52824_015454</name>
</gene>
<dbReference type="Proteomes" id="UP000886595">
    <property type="component" value="Unassembled WGS sequence"/>
</dbReference>
<proteinExistence type="predicted"/>
<evidence type="ECO:0000313" key="3">
    <source>
        <dbReference type="Proteomes" id="UP000886595"/>
    </source>
</evidence>
<feature type="compositionally biased region" description="Polar residues" evidence="1">
    <location>
        <begin position="1"/>
        <end position="10"/>
    </location>
</feature>
<sequence>MSPRQSNQAASDRIFTEHQADPDHYPPLSTELPSQDDRGNREQIGSNNIDSNSHEAAIGSAAIDNDAPRTACW</sequence>